<protein>
    <submittedName>
        <fullName evidence="1">Putative secreted protein</fullName>
    </submittedName>
</protein>
<evidence type="ECO:0000313" key="1">
    <source>
        <dbReference type="EMBL" id="MBW72701.1"/>
    </source>
</evidence>
<accession>A0A2M4D5B9</accession>
<dbReference type="AlphaFoldDB" id="A0A2M4D5B9"/>
<sequence>MLLFPTSGLLLLLLFTLLLLLLLWLRSRFARLMLCGTAVIPELTYAFCSISIGRQQRWRGVFICRSNIKSLMACWAWDM</sequence>
<name>A0A2M4D5B9_ANODA</name>
<reference evidence="1" key="1">
    <citation type="submission" date="2018-01" db="EMBL/GenBank/DDBJ databases">
        <title>An insight into the sialome of Amazonian anophelines.</title>
        <authorList>
            <person name="Ribeiro J.M."/>
            <person name="Scarpassa V."/>
            <person name="Calvo E."/>
        </authorList>
    </citation>
    <scope>NUCLEOTIDE SEQUENCE</scope>
</reference>
<organism evidence="1">
    <name type="scientific">Anopheles darlingi</name>
    <name type="common">Mosquito</name>
    <dbReference type="NCBI Taxonomy" id="43151"/>
    <lineage>
        <taxon>Eukaryota</taxon>
        <taxon>Metazoa</taxon>
        <taxon>Ecdysozoa</taxon>
        <taxon>Arthropoda</taxon>
        <taxon>Hexapoda</taxon>
        <taxon>Insecta</taxon>
        <taxon>Pterygota</taxon>
        <taxon>Neoptera</taxon>
        <taxon>Endopterygota</taxon>
        <taxon>Diptera</taxon>
        <taxon>Nematocera</taxon>
        <taxon>Culicoidea</taxon>
        <taxon>Culicidae</taxon>
        <taxon>Anophelinae</taxon>
        <taxon>Anopheles</taxon>
    </lineage>
</organism>
<proteinExistence type="predicted"/>
<dbReference type="EMBL" id="GGFL01008523">
    <property type="protein sequence ID" value="MBW72701.1"/>
    <property type="molecule type" value="Transcribed_RNA"/>
</dbReference>